<feature type="domain" description="DJ-1/PfpI" evidence="1">
    <location>
        <begin position="7"/>
        <end position="166"/>
    </location>
</feature>
<comment type="caution">
    <text evidence="2">The sequence shown here is derived from an EMBL/GenBank/DDBJ whole genome shotgun (WGS) entry which is preliminary data.</text>
</comment>
<accession>T0F143</accession>
<dbReference type="PANTHER" id="PTHR43130">
    <property type="entry name" value="ARAC-FAMILY TRANSCRIPTIONAL REGULATOR"/>
    <property type="match status" value="1"/>
</dbReference>
<dbReference type="Proteomes" id="UP000015454">
    <property type="component" value="Unassembled WGS sequence"/>
</dbReference>
<dbReference type="PANTHER" id="PTHR43130:SF2">
    <property type="entry name" value="DJ-1_PFPI DOMAIN-CONTAINING PROTEIN"/>
    <property type="match status" value="1"/>
</dbReference>
<dbReference type="AlphaFoldDB" id="T0F143"/>
<dbReference type="OrthoDB" id="6382410at2"/>
<organism evidence="2 3">
    <name type="scientific">Leptospira broomii serovar Hurstbridge str. 5399</name>
    <dbReference type="NCBI Taxonomy" id="1049789"/>
    <lineage>
        <taxon>Bacteria</taxon>
        <taxon>Pseudomonadati</taxon>
        <taxon>Spirochaetota</taxon>
        <taxon>Spirochaetia</taxon>
        <taxon>Leptospirales</taxon>
        <taxon>Leptospiraceae</taxon>
        <taxon>Leptospira</taxon>
    </lineage>
</organism>
<evidence type="ECO:0000313" key="3">
    <source>
        <dbReference type="Proteomes" id="UP000015454"/>
    </source>
</evidence>
<dbReference type="RefSeq" id="WP_010570866.1">
    <property type="nucleotide sequence ID" value="NZ_AHMO02000008.1"/>
</dbReference>
<reference evidence="2" key="1">
    <citation type="submission" date="2013-05" db="EMBL/GenBank/DDBJ databases">
        <authorList>
            <person name="Harkins D.M."/>
            <person name="Durkin A.S."/>
            <person name="Brinkac L.M."/>
            <person name="Haft D.H."/>
            <person name="Selengut J.D."/>
            <person name="Sanka R."/>
            <person name="DePew J."/>
            <person name="Purushe J."/>
            <person name="Hartskeerl R.A."/>
            <person name="Ahmed A."/>
            <person name="van der Linden H."/>
            <person name="Goris M.G.A."/>
            <person name="Vinetz J.M."/>
            <person name="Sutton G.G."/>
            <person name="Nierman W.C."/>
            <person name="Fouts D.E."/>
        </authorList>
    </citation>
    <scope>NUCLEOTIDE SEQUENCE [LARGE SCALE GENOMIC DNA]</scope>
    <source>
        <strain evidence="2">5399</strain>
    </source>
</reference>
<dbReference type="CDD" id="cd03139">
    <property type="entry name" value="GATase1_PfpI_2"/>
    <property type="match status" value="1"/>
</dbReference>
<dbReference type="InterPro" id="IPR052158">
    <property type="entry name" value="INH-QAR"/>
</dbReference>
<dbReference type="InterPro" id="IPR029062">
    <property type="entry name" value="Class_I_gatase-like"/>
</dbReference>
<keyword evidence="3" id="KW-1185">Reference proteome</keyword>
<gene>
    <name evidence="2" type="ORF">LEP1GSC050_2652</name>
</gene>
<protein>
    <submittedName>
        <fullName evidence="2">Cyclohexyl-isocyanide hydratase</fullName>
    </submittedName>
</protein>
<dbReference type="Gene3D" id="3.40.50.880">
    <property type="match status" value="1"/>
</dbReference>
<dbReference type="GO" id="GO:0006355">
    <property type="term" value="P:regulation of DNA-templated transcription"/>
    <property type="evidence" value="ECO:0007669"/>
    <property type="project" value="TreeGrafter"/>
</dbReference>
<dbReference type="STRING" id="1049789.LEP1GSC050_2652"/>
<name>T0F143_9LEPT</name>
<dbReference type="InterPro" id="IPR002818">
    <property type="entry name" value="DJ-1/PfpI"/>
</dbReference>
<evidence type="ECO:0000313" key="2">
    <source>
        <dbReference type="EMBL" id="EQA44875.1"/>
    </source>
</evidence>
<dbReference type="EMBL" id="AHMO02000008">
    <property type="protein sequence ID" value="EQA44875.1"/>
    <property type="molecule type" value="Genomic_DNA"/>
</dbReference>
<sequence>MSQTFSIGMLLFPGLTHLDLTGPHEVFSRMPNTKISLVAEEAIPILAERGLAILPDLSIQDSPKFDLVFVPGGTGVNAVMENEKILFWLKDQAKTAKFVTSVCTGSLALASAGLLEGYSATTHWLSLDILRLFPGVNVKEDRIVRDGNRITGGGVTAGIDFALSIAADLNGTKVAQEIQLMLEYDPRPPFNAGHPRSAPKEILNSIESSRREAQIKRKEIAVRAIDRLKS</sequence>
<dbReference type="SUPFAM" id="SSF52317">
    <property type="entry name" value="Class I glutamine amidotransferase-like"/>
    <property type="match status" value="1"/>
</dbReference>
<evidence type="ECO:0000259" key="1">
    <source>
        <dbReference type="Pfam" id="PF01965"/>
    </source>
</evidence>
<dbReference type="Pfam" id="PF01965">
    <property type="entry name" value="DJ-1_PfpI"/>
    <property type="match status" value="1"/>
</dbReference>
<proteinExistence type="predicted"/>